<comment type="similarity">
    <text evidence="11 12">Belongs to the TonB-dependent receptor family.</text>
</comment>
<keyword evidence="8 12" id="KW-0798">TonB box</keyword>
<comment type="subcellular location">
    <subcellularLocation>
        <location evidence="1 11">Cell outer membrane</location>
        <topology evidence="1 11">Multi-pass membrane protein</topology>
    </subcellularLocation>
</comment>
<dbReference type="SUPFAM" id="SSF56935">
    <property type="entry name" value="Porins"/>
    <property type="match status" value="1"/>
</dbReference>
<keyword evidence="7" id="KW-0406">Ion transport</keyword>
<evidence type="ECO:0000259" key="15">
    <source>
        <dbReference type="Pfam" id="PF00593"/>
    </source>
</evidence>
<feature type="domain" description="TonB-dependent receptor plug" evidence="16">
    <location>
        <begin position="61"/>
        <end position="168"/>
    </location>
</feature>
<dbReference type="EMBL" id="JACIJK010000002">
    <property type="protein sequence ID" value="MBB5713831.1"/>
    <property type="molecule type" value="Genomic_DNA"/>
</dbReference>
<dbReference type="PANTHER" id="PTHR32552:SF81">
    <property type="entry name" value="TONB-DEPENDENT OUTER MEMBRANE RECEPTOR"/>
    <property type="match status" value="1"/>
</dbReference>
<keyword evidence="4" id="KW-0410">Iron transport</keyword>
<keyword evidence="14" id="KW-0732">Signal</keyword>
<keyword evidence="17" id="KW-0675">Receptor</keyword>
<evidence type="ECO:0000256" key="11">
    <source>
        <dbReference type="PROSITE-ProRule" id="PRU01360"/>
    </source>
</evidence>
<dbReference type="InterPro" id="IPR012910">
    <property type="entry name" value="Plug_dom"/>
</dbReference>
<evidence type="ECO:0000256" key="5">
    <source>
        <dbReference type="ARBA" id="ARBA00022692"/>
    </source>
</evidence>
<dbReference type="InterPro" id="IPR036942">
    <property type="entry name" value="Beta-barrel_TonB_sf"/>
</dbReference>
<dbReference type="Gene3D" id="2.40.170.20">
    <property type="entry name" value="TonB-dependent receptor, beta-barrel domain"/>
    <property type="match status" value="1"/>
</dbReference>
<keyword evidence="3 11" id="KW-1134">Transmembrane beta strand</keyword>
<dbReference type="Proteomes" id="UP000546200">
    <property type="component" value="Unassembled WGS sequence"/>
</dbReference>
<evidence type="ECO:0000256" key="6">
    <source>
        <dbReference type="ARBA" id="ARBA00023004"/>
    </source>
</evidence>
<feature type="chain" id="PRO_5030895311" evidence="14">
    <location>
        <begin position="27"/>
        <end position="813"/>
    </location>
</feature>
<evidence type="ECO:0000256" key="14">
    <source>
        <dbReference type="SAM" id="SignalP"/>
    </source>
</evidence>
<feature type="signal peptide" evidence="14">
    <location>
        <begin position="1"/>
        <end position="26"/>
    </location>
</feature>
<feature type="domain" description="TonB-dependent receptor-like beta-barrel" evidence="15">
    <location>
        <begin position="224"/>
        <end position="767"/>
    </location>
</feature>
<keyword evidence="9 11" id="KW-0472">Membrane</keyword>
<evidence type="ECO:0000256" key="10">
    <source>
        <dbReference type="ARBA" id="ARBA00023237"/>
    </source>
</evidence>
<gene>
    <name evidence="17" type="ORF">FHS94_000654</name>
</gene>
<name>A0A7W9BBM4_9SPHN</name>
<dbReference type="PROSITE" id="PS52016">
    <property type="entry name" value="TONB_DEPENDENT_REC_3"/>
    <property type="match status" value="1"/>
</dbReference>
<keyword evidence="18" id="KW-1185">Reference proteome</keyword>
<evidence type="ECO:0000256" key="2">
    <source>
        <dbReference type="ARBA" id="ARBA00022448"/>
    </source>
</evidence>
<dbReference type="Pfam" id="PF00593">
    <property type="entry name" value="TonB_dep_Rec_b-barrel"/>
    <property type="match status" value="1"/>
</dbReference>
<organism evidence="17 18">
    <name type="scientific">Sphingomonas aerophila</name>
    <dbReference type="NCBI Taxonomy" id="1344948"/>
    <lineage>
        <taxon>Bacteria</taxon>
        <taxon>Pseudomonadati</taxon>
        <taxon>Pseudomonadota</taxon>
        <taxon>Alphaproteobacteria</taxon>
        <taxon>Sphingomonadales</taxon>
        <taxon>Sphingomonadaceae</taxon>
        <taxon>Sphingomonas</taxon>
    </lineage>
</organism>
<evidence type="ECO:0000256" key="12">
    <source>
        <dbReference type="RuleBase" id="RU003357"/>
    </source>
</evidence>
<dbReference type="InterPro" id="IPR039426">
    <property type="entry name" value="TonB-dep_rcpt-like"/>
</dbReference>
<evidence type="ECO:0000256" key="9">
    <source>
        <dbReference type="ARBA" id="ARBA00023136"/>
    </source>
</evidence>
<dbReference type="PANTHER" id="PTHR32552">
    <property type="entry name" value="FERRICHROME IRON RECEPTOR-RELATED"/>
    <property type="match status" value="1"/>
</dbReference>
<dbReference type="InterPro" id="IPR000531">
    <property type="entry name" value="Beta-barrel_TonB"/>
</dbReference>
<dbReference type="RefSeq" id="WP_184054611.1">
    <property type="nucleotide sequence ID" value="NZ_JACIJK010000002.1"/>
</dbReference>
<accession>A0A7W9BBM4</accession>
<feature type="region of interest" description="Disordered" evidence="13">
    <location>
        <begin position="28"/>
        <end position="47"/>
    </location>
</feature>
<evidence type="ECO:0000256" key="13">
    <source>
        <dbReference type="SAM" id="MobiDB-lite"/>
    </source>
</evidence>
<dbReference type="Pfam" id="PF07715">
    <property type="entry name" value="Plug"/>
    <property type="match status" value="1"/>
</dbReference>
<evidence type="ECO:0000256" key="3">
    <source>
        <dbReference type="ARBA" id="ARBA00022452"/>
    </source>
</evidence>
<evidence type="ECO:0000259" key="16">
    <source>
        <dbReference type="Pfam" id="PF07715"/>
    </source>
</evidence>
<evidence type="ECO:0000313" key="18">
    <source>
        <dbReference type="Proteomes" id="UP000546200"/>
    </source>
</evidence>
<keyword evidence="10 11" id="KW-0998">Cell outer membrane</keyword>
<dbReference type="GO" id="GO:0009279">
    <property type="term" value="C:cell outer membrane"/>
    <property type="evidence" value="ECO:0007669"/>
    <property type="project" value="UniProtKB-SubCell"/>
</dbReference>
<evidence type="ECO:0000256" key="4">
    <source>
        <dbReference type="ARBA" id="ARBA00022496"/>
    </source>
</evidence>
<evidence type="ECO:0000256" key="7">
    <source>
        <dbReference type="ARBA" id="ARBA00023065"/>
    </source>
</evidence>
<evidence type="ECO:0000256" key="1">
    <source>
        <dbReference type="ARBA" id="ARBA00004571"/>
    </source>
</evidence>
<evidence type="ECO:0000256" key="8">
    <source>
        <dbReference type="ARBA" id="ARBA00023077"/>
    </source>
</evidence>
<comment type="caution">
    <text evidence="17">The sequence shown here is derived from an EMBL/GenBank/DDBJ whole genome shotgun (WGS) entry which is preliminary data.</text>
</comment>
<keyword evidence="2 11" id="KW-0813">Transport</keyword>
<keyword evidence="6" id="KW-0408">Iron</keyword>
<evidence type="ECO:0000313" key="17">
    <source>
        <dbReference type="EMBL" id="MBB5713831.1"/>
    </source>
</evidence>
<sequence>MAGRFSRAGLLCATALIGVVDAPALAQEATPPPASTEDKPTADLNEANDVVVTGSRRRTTLQDAPINISAVSAETIQSQRLDDIRSLAAFTPGVTVADTGPASTGNIILRGISSGDTSVSGANSGNSVGVYLGEVPLYLDFKLIDIDRVEVLQGPQGTLYGLGTLAGAVRYLPNRPDTDRISVDAHGRGYAQSHSDDFGAVGDVAINLPLVQDHIAFRTATGYYDNAGFIDYNYLLQQPGVSDPQPGRASATSTGSFGTNVDYARNFKRREDVNYEHTFTTRNQLLLEYNPDLKAFLTYAHQDTKTGGQQANGAGVLGTGRYEGPWRYLEPVKRKADLFSAELNINLGNIAQLVSTSAYTKQHITSVDDNTDLLLDLDYGYEAFPQFSSYADNEQRYRQFNQEVRLVSSHGGPFSWIIGGFYNRLKFNSNRNEYTPGFAQYFDIPRPDNLEYISEIRSKTVEKAAYGEGTLRLTDAWQVTGGIRYFKYDAQVRGGSDTPLFGGGLTRMPYPSTTIAESRIRTGDTAKDGVVWKANTSYKFSDGLLAYFTYSTGYRVGGVNRVVPCLQPLPPGQNLCALPNELVFGPDRTRNKEIGVRASLFDKRLQLTVDGFEVNWTGVQVPSQTVNGAIGVTVNGADAVSRGFDVQGTVRIVPNLTLIGTYSYVDAHLTQDVAGLVVSQGVRYDAFSGDRLPGSAKNSGSARLIYTHSLGQDRKIEAIWATVYRGDIYSRVGLRGNGEAIKGYVTHSASINYIAKDFEIGLFADNLTDKYAVTAISNDVSSFNQVRTDVVERYYSRGVLTPRRVGVEFRVHY</sequence>
<reference evidence="17 18" key="1">
    <citation type="submission" date="2020-08" db="EMBL/GenBank/DDBJ databases">
        <title>Genomic Encyclopedia of Type Strains, Phase IV (KMG-IV): sequencing the most valuable type-strain genomes for metagenomic binning, comparative biology and taxonomic classification.</title>
        <authorList>
            <person name="Goeker M."/>
        </authorList>
    </citation>
    <scope>NUCLEOTIDE SEQUENCE [LARGE SCALE GENOMIC DNA]</scope>
    <source>
        <strain evidence="17 18">DSM 100044</strain>
    </source>
</reference>
<protein>
    <submittedName>
        <fullName evidence="17">Outer membrane receptor protein involved in Fe transport</fullName>
    </submittedName>
</protein>
<proteinExistence type="inferred from homology"/>
<dbReference type="AlphaFoldDB" id="A0A7W9BBM4"/>
<dbReference type="GO" id="GO:0006826">
    <property type="term" value="P:iron ion transport"/>
    <property type="evidence" value="ECO:0007669"/>
    <property type="project" value="UniProtKB-KW"/>
</dbReference>
<keyword evidence="5 11" id="KW-0812">Transmembrane</keyword>